<evidence type="ECO:0000259" key="5">
    <source>
        <dbReference type="Pfam" id="PF22600"/>
    </source>
</evidence>
<dbReference type="Gene3D" id="1.10.1410.10">
    <property type="match status" value="2"/>
</dbReference>
<dbReference type="Gene3D" id="3.30.460.10">
    <property type="entry name" value="Beta Polymerase, domain 2"/>
    <property type="match status" value="1"/>
</dbReference>
<dbReference type="InterPro" id="IPR002058">
    <property type="entry name" value="PAP_assoc"/>
</dbReference>
<dbReference type="SUPFAM" id="SSF48371">
    <property type="entry name" value="ARM repeat"/>
    <property type="match status" value="1"/>
</dbReference>
<feature type="domain" description="PAP-associated" evidence="4">
    <location>
        <begin position="1082"/>
        <end position="1137"/>
    </location>
</feature>
<feature type="compositionally biased region" description="Basic and acidic residues" evidence="3">
    <location>
        <begin position="292"/>
        <end position="306"/>
    </location>
</feature>
<evidence type="ECO:0000256" key="3">
    <source>
        <dbReference type="SAM" id="MobiDB-lite"/>
    </source>
</evidence>
<dbReference type="Proteomes" id="UP001165060">
    <property type="component" value="Unassembled WGS sequence"/>
</dbReference>
<dbReference type="SUPFAM" id="SSF81301">
    <property type="entry name" value="Nucleotidyltransferase"/>
    <property type="match status" value="1"/>
</dbReference>
<dbReference type="InterPro" id="IPR011989">
    <property type="entry name" value="ARM-like"/>
</dbReference>
<evidence type="ECO:0000259" key="4">
    <source>
        <dbReference type="Pfam" id="PF03828"/>
    </source>
</evidence>
<dbReference type="InterPro" id="IPR016024">
    <property type="entry name" value="ARM-type_fold"/>
</dbReference>
<feature type="region of interest" description="Disordered" evidence="3">
    <location>
        <begin position="239"/>
        <end position="354"/>
    </location>
</feature>
<dbReference type="PANTHER" id="PTHR23092">
    <property type="entry name" value="POLY(A) RNA POLYMERASE"/>
    <property type="match status" value="1"/>
</dbReference>
<feature type="compositionally biased region" description="Low complexity" evidence="3">
    <location>
        <begin position="201"/>
        <end position="211"/>
    </location>
</feature>
<feature type="compositionally biased region" description="Acidic residues" evidence="3">
    <location>
        <begin position="995"/>
        <end position="1029"/>
    </location>
</feature>
<dbReference type="EMBL" id="BRYB01002659">
    <property type="protein sequence ID" value="GMI23475.1"/>
    <property type="molecule type" value="Genomic_DNA"/>
</dbReference>
<feature type="region of interest" description="Disordered" evidence="3">
    <location>
        <begin position="376"/>
        <end position="405"/>
    </location>
</feature>
<accession>A0ABQ6MC02</accession>
<comment type="caution">
    <text evidence="6">The sequence shown here is derived from an EMBL/GenBank/DDBJ whole genome shotgun (WGS) entry which is preliminary data.</text>
</comment>
<feature type="region of interest" description="Disordered" evidence="3">
    <location>
        <begin position="947"/>
        <end position="977"/>
    </location>
</feature>
<evidence type="ECO:0000256" key="2">
    <source>
        <dbReference type="ARBA" id="ARBA00022842"/>
    </source>
</evidence>
<feature type="region of interest" description="Disordered" evidence="3">
    <location>
        <begin position="1162"/>
        <end position="1183"/>
    </location>
</feature>
<sequence>MNINAAAFNPRAAFPVPASGQATPSGLQRGVVQNPGAPLAPGEKGTRKRKKKKNNTGLPPDMSHNAMSTPGCSETFPIRIVVPNDGSGVKVESRFYTYVHSKRAVMFQDNANQLQEYKGAGLYKFMGYWYDIWVLLPPANTPVRLELASPAYADRQRARMEAQLARLGRQPRSGRSRPGSREGSRTPPARTPDRSPPPPASGASEVPASEVPASEVPLRPPLMPPPFVSNLTQFAILQRNPGGASPARGGAPTLTGGPPALGTPTRAPPAPLSQRLTPGSGRARKGFGADFGAERPGEPPEPKGEGGPDSGGPDSPPAPPLLTARSEPVPIPPPLPDLPPIPPPADAGGLAGGGEKQLGIWSDYWLLAHNGSLTASGSSPNPGSGLASPASAGATPPQPHQVSNVDFSRNLPSAIDSLQLAPASPNNPLYSVSPDPRQGRGGWGASPSTSSLKSVNTGAYLQSLTSSTWFADTISTFVSDYEVVCPYSHRGCTHTCTRDELEKHILECKHHNSDKVEDGGGGKEGNGEGVFDPDQHELVCPYSVLGCNHVCSRATLSKHLSECRYAGTGTRESEDQERERWRKLVIAEAEEERERRGRVGGGAGGKEAAGRKSSKVTMLHSLLQNQISVALAALHTEIDTFTNKMTASSLKLLPARQAALKGICSVVDGLWGEDAKALLYGSCATGLDTFASDVDIVVCFTSTETGQSEILTVPEVSARITQLANHLSSLPWLRISAVVEHGRVPVIKATALVKGEGGLVSYADLLKGKFESEDLVEIPLDISIDGPTHSGISSTSFVRVLTSRLPSLRPIVLCLKRLLAVHGLNDPFSGGLSSYALVLMVVFLMLKQRKLLFRSESNAERAEEGTGASPDASPTNPGKPNPGLSQSSSNVSGGGGSERSKSYGGGGEKQPKRLLAPELQLAFGVSAAKTILSQAGFRRGMSARGRSYLDADDDEGEGDGGVGMEGGDEWDGGGGDAFGESIFGFTFYIQHQEVYEDSEEDDEEDDEEDEEDEGEGEESWGESSGEEGEERGRTGRPKSLLEDVPLQKPPHDNEDSSSDESDAGRAGGQGGGAAGGGNILWGQLLIDFFSYFGDDFDVAKEGFSVRGGGFSFPLHGTPPHPQCNDPLVIEDPLNATNNVGRRNYRISHLQSVLSEALHATKSSIARHDRRRSTMRTASSASVGGIEKELHKAVSAAAGGGGGAEVHGGGLLRKLLSIDKPVANTPKDVAKAPAPSPKSQTLADMPLILEALGSENDKSRKLACKSVYELSDVGHKRNRVTMVKSHYSVVPALLKVVSTSTGDCRHLALLSLNNLSIPLENKKALTADGELEKLLPVMLDVMKSDSTEAYLAAICLMNLSFLESSVAKFVTAPGFLKTIETFISSNKAGGEGVRWTCGLIKNLSRKPDAARAILGTKIPPLLLALLKASSANSSRWANNSLEDFASFVVLHLAQHAGDKDQEKMKGIVDVMRPVAMSAVGIQSLKAKIILGLSPASTARDFPPSAGSDLVEVLGRVLAKQGKDKVFSPGVFKLSTIVKSLNGLASRGDVSTITTPTAAAYLLQIVASYTLASRETKLEDVTPAVLSAATFQAMLDLLLVADKKGGEESAENVKAIAEVSSLFSAFKEFSTDEETCDDVVETLKKAAGIERPMLVRTAALWGAQRERDGILTTFFNAQEQGQEVDTSGPLDFLQCNTESGCIIL</sequence>
<feature type="compositionally biased region" description="Pro residues" evidence="3">
    <location>
        <begin position="329"/>
        <end position="345"/>
    </location>
</feature>
<proteinExistence type="predicted"/>
<name>A0ABQ6MC02_9STRA</name>
<organism evidence="6 7">
    <name type="scientific">Tetraparma gracilis</name>
    <dbReference type="NCBI Taxonomy" id="2962635"/>
    <lineage>
        <taxon>Eukaryota</taxon>
        <taxon>Sar</taxon>
        <taxon>Stramenopiles</taxon>
        <taxon>Ochrophyta</taxon>
        <taxon>Bolidophyceae</taxon>
        <taxon>Parmales</taxon>
        <taxon>Triparmaceae</taxon>
        <taxon>Tetraparma</taxon>
    </lineage>
</organism>
<feature type="region of interest" description="Disordered" evidence="3">
    <location>
        <begin position="14"/>
        <end position="69"/>
    </location>
</feature>
<feature type="compositionally biased region" description="Low complexity" evidence="3">
    <location>
        <begin position="241"/>
        <end position="265"/>
    </location>
</feature>
<keyword evidence="2" id="KW-0460">Magnesium</keyword>
<feature type="compositionally biased region" description="Low complexity" evidence="3">
    <location>
        <begin position="376"/>
        <end position="395"/>
    </location>
</feature>
<dbReference type="Pfam" id="PF22600">
    <property type="entry name" value="MTPAP-like_central"/>
    <property type="match status" value="1"/>
</dbReference>
<dbReference type="SUPFAM" id="SSF81631">
    <property type="entry name" value="PAP/OAS1 substrate-binding domain"/>
    <property type="match status" value="1"/>
</dbReference>
<feature type="region of interest" description="Disordered" evidence="3">
    <location>
        <begin position="994"/>
        <end position="1071"/>
    </location>
</feature>
<evidence type="ECO:0000313" key="7">
    <source>
        <dbReference type="Proteomes" id="UP001165060"/>
    </source>
</evidence>
<feature type="compositionally biased region" description="Low complexity" evidence="3">
    <location>
        <begin position="166"/>
        <end position="177"/>
    </location>
</feature>
<feature type="region of interest" description="Disordered" evidence="3">
    <location>
        <begin position="858"/>
        <end position="911"/>
    </location>
</feature>
<protein>
    <submittedName>
        <fullName evidence="6">Uncharacterized protein</fullName>
    </submittedName>
</protein>
<dbReference type="CDD" id="cd05402">
    <property type="entry name" value="NT_PAP_TUTase"/>
    <property type="match status" value="1"/>
</dbReference>
<dbReference type="InterPro" id="IPR054708">
    <property type="entry name" value="MTPAP-like_central"/>
</dbReference>
<evidence type="ECO:0000256" key="1">
    <source>
        <dbReference type="ARBA" id="ARBA00022723"/>
    </source>
</evidence>
<dbReference type="Gene3D" id="1.25.10.10">
    <property type="entry name" value="Leucine-rich Repeat Variant"/>
    <property type="match status" value="1"/>
</dbReference>
<keyword evidence="1" id="KW-0479">Metal-binding</keyword>
<dbReference type="PANTHER" id="PTHR23092:SF15">
    <property type="entry name" value="INACTIVE NON-CANONICAL POLY(A) RNA POLYMERASE PROTEIN TRF4-2-RELATED"/>
    <property type="match status" value="1"/>
</dbReference>
<keyword evidence="7" id="KW-1185">Reference proteome</keyword>
<dbReference type="Pfam" id="PF03828">
    <property type="entry name" value="PAP_assoc"/>
    <property type="match status" value="1"/>
</dbReference>
<reference evidence="6 7" key="1">
    <citation type="journal article" date="2023" name="Commun. Biol.">
        <title>Genome analysis of Parmales, the sister group of diatoms, reveals the evolutionary specialization of diatoms from phago-mixotrophs to photoautotrophs.</title>
        <authorList>
            <person name="Ban H."/>
            <person name="Sato S."/>
            <person name="Yoshikawa S."/>
            <person name="Yamada K."/>
            <person name="Nakamura Y."/>
            <person name="Ichinomiya M."/>
            <person name="Sato N."/>
            <person name="Blanc-Mathieu R."/>
            <person name="Endo H."/>
            <person name="Kuwata A."/>
            <person name="Ogata H."/>
        </authorList>
    </citation>
    <scope>NUCLEOTIDE SEQUENCE [LARGE SCALE GENOMIC DNA]</scope>
</reference>
<feature type="region of interest" description="Disordered" evidence="3">
    <location>
        <begin position="418"/>
        <end position="452"/>
    </location>
</feature>
<feature type="domain" description="Poly(A) RNA polymerase mitochondrial-like central palm" evidence="5">
    <location>
        <begin position="637"/>
        <end position="750"/>
    </location>
</feature>
<gene>
    <name evidence="6" type="ORF">TeGR_g9359</name>
</gene>
<feature type="compositionally biased region" description="Gly residues" evidence="3">
    <location>
        <begin position="892"/>
        <end position="908"/>
    </location>
</feature>
<feature type="region of interest" description="Disordered" evidence="3">
    <location>
        <begin position="164"/>
        <end position="218"/>
    </location>
</feature>
<dbReference type="InterPro" id="IPR045862">
    <property type="entry name" value="Trf4-like"/>
</dbReference>
<evidence type="ECO:0000313" key="6">
    <source>
        <dbReference type="EMBL" id="GMI23475.1"/>
    </source>
</evidence>
<dbReference type="InterPro" id="IPR043519">
    <property type="entry name" value="NT_sf"/>
</dbReference>